<dbReference type="PROSITE" id="PS51257">
    <property type="entry name" value="PROKAR_LIPOPROTEIN"/>
    <property type="match status" value="1"/>
</dbReference>
<reference evidence="5" key="1">
    <citation type="submission" date="2019-10" db="EMBL/GenBank/DDBJ databases">
        <title>Draft genome sequence of Panacibacter sp. KCS-6.</title>
        <authorList>
            <person name="Yim K.J."/>
        </authorList>
    </citation>
    <scope>NUCLEOTIDE SEQUENCE</scope>
    <source>
        <strain evidence="5">KCS-6</strain>
    </source>
</reference>
<keyword evidence="6" id="KW-1185">Reference proteome</keyword>
<feature type="domain" description="Outer membrane lipoprotein BamD-like" evidence="4">
    <location>
        <begin position="36"/>
        <end position="181"/>
    </location>
</feature>
<proteinExistence type="predicted"/>
<evidence type="ECO:0000256" key="3">
    <source>
        <dbReference type="ARBA" id="ARBA00023237"/>
    </source>
</evidence>
<dbReference type="Pfam" id="PF13525">
    <property type="entry name" value="YfiO"/>
    <property type="match status" value="1"/>
</dbReference>
<sequence length="274" mass="32180">MKIFLQIVLVSLLFASCTSKLGKVLKSKDNEYKLKMAEQLYVQKKYNQAQQVFEDIMPFYKGSDKYEDMFYKYTYCAYNQKDFVNAESLFKTFTENFPNSTKVEECDYMRCYCYFKQSPKVDLDQTPTSKTISLMQAFVNTHPESSRVKDATDIIDQCRKKLELKEFKSAQLYYDLGRFKSAAVAFAALNEDYPDSDKSDEYKLASVKAYYKYAEESILDKQTERFEKVIAECREFNDRFADSKLIGEIKNFQSLSETSIKKLQNEQIKETPKR</sequence>
<gene>
    <name evidence="5" type="primary">bamD</name>
    <name evidence="5" type="ORF">GD597_20260</name>
</gene>
<dbReference type="NCBIfam" id="TIGR03302">
    <property type="entry name" value="OM_YfiO"/>
    <property type="match status" value="1"/>
</dbReference>
<dbReference type="InterPro" id="IPR011990">
    <property type="entry name" value="TPR-like_helical_dom_sf"/>
</dbReference>
<dbReference type="RefSeq" id="WP_171609761.1">
    <property type="nucleotide sequence ID" value="NZ_WHPF01000019.1"/>
</dbReference>
<comment type="caution">
    <text evidence="5">The sequence shown here is derived from an EMBL/GenBank/DDBJ whole genome shotgun (WGS) entry which is preliminary data.</text>
</comment>
<accession>A0A8J8JV78</accession>
<evidence type="ECO:0000313" key="6">
    <source>
        <dbReference type="Proteomes" id="UP000598971"/>
    </source>
</evidence>
<evidence type="ECO:0000259" key="4">
    <source>
        <dbReference type="Pfam" id="PF13525"/>
    </source>
</evidence>
<organism evidence="5 6">
    <name type="scientific">Limnovirga soli</name>
    <dbReference type="NCBI Taxonomy" id="2656915"/>
    <lineage>
        <taxon>Bacteria</taxon>
        <taxon>Pseudomonadati</taxon>
        <taxon>Bacteroidota</taxon>
        <taxon>Chitinophagia</taxon>
        <taxon>Chitinophagales</taxon>
        <taxon>Chitinophagaceae</taxon>
        <taxon>Limnovirga</taxon>
    </lineage>
</organism>
<keyword evidence="1" id="KW-0732">Signal</keyword>
<dbReference type="SUPFAM" id="SSF48452">
    <property type="entry name" value="TPR-like"/>
    <property type="match status" value="1"/>
</dbReference>
<name>A0A8J8JV78_9BACT</name>
<dbReference type="InterPro" id="IPR039565">
    <property type="entry name" value="BamD-like"/>
</dbReference>
<protein>
    <submittedName>
        <fullName evidence="5">Outer membrane protein assembly factor BamD</fullName>
    </submittedName>
</protein>
<evidence type="ECO:0000256" key="2">
    <source>
        <dbReference type="ARBA" id="ARBA00023136"/>
    </source>
</evidence>
<evidence type="ECO:0000256" key="1">
    <source>
        <dbReference type="ARBA" id="ARBA00022729"/>
    </source>
</evidence>
<dbReference type="Gene3D" id="1.25.40.10">
    <property type="entry name" value="Tetratricopeptide repeat domain"/>
    <property type="match status" value="1"/>
</dbReference>
<dbReference type="EMBL" id="WHPF01000019">
    <property type="protein sequence ID" value="NNV57813.1"/>
    <property type="molecule type" value="Genomic_DNA"/>
</dbReference>
<evidence type="ECO:0000313" key="5">
    <source>
        <dbReference type="EMBL" id="NNV57813.1"/>
    </source>
</evidence>
<keyword evidence="2" id="KW-0472">Membrane</keyword>
<dbReference type="Proteomes" id="UP000598971">
    <property type="component" value="Unassembled WGS sequence"/>
</dbReference>
<dbReference type="AlphaFoldDB" id="A0A8J8JV78"/>
<dbReference type="InterPro" id="IPR017689">
    <property type="entry name" value="BamD"/>
</dbReference>
<keyword evidence="3" id="KW-0998">Cell outer membrane</keyword>